<dbReference type="Gene3D" id="1.20.1070.10">
    <property type="entry name" value="Rhodopsin 7-helix transmembrane proteins"/>
    <property type="match status" value="1"/>
</dbReference>
<dbReference type="InterPro" id="IPR017981">
    <property type="entry name" value="GPCR_2-like_7TM"/>
</dbReference>
<dbReference type="AlphaFoldDB" id="A0A4P9YYK4"/>
<sequence length="266" mass="30027">MCQYQATLLQIGLFWGVVGDALIGISLLLIVVKHVSLQRIRQLHSYLFIAIAVAALLNGIIPLLVHHTSSGGLIYAHMVGWCWITSNYTELQFILLHLPICLVFLSNTVLFLWVGSVYYRVYKRMEQAPHETACKETAKLCLKRYLFLSGLFTIIYMLCWLSVFINRLLEFAGITVYFMFLLRNICTPLRGIFDLVLFAFMTVTSSNAKSMYGPQVRTMLKLHIMPDDGDGDDDGGASMLSNQALHDVVDRYPSATGGHRHDLIDT</sequence>
<evidence type="ECO:0000256" key="4">
    <source>
        <dbReference type="ARBA" id="ARBA00023136"/>
    </source>
</evidence>
<dbReference type="GO" id="GO:0007166">
    <property type="term" value="P:cell surface receptor signaling pathway"/>
    <property type="evidence" value="ECO:0007669"/>
    <property type="project" value="InterPro"/>
</dbReference>
<comment type="subcellular location">
    <subcellularLocation>
        <location evidence="1">Membrane</location>
        <topology evidence="1">Multi-pass membrane protein</topology>
    </subcellularLocation>
</comment>
<feature type="transmembrane region" description="Helical" evidence="5">
    <location>
        <begin position="93"/>
        <end position="115"/>
    </location>
</feature>
<dbReference type="Pfam" id="PF05462">
    <property type="entry name" value="Dicty_CAR"/>
    <property type="match status" value="1"/>
</dbReference>
<dbReference type="GO" id="GO:0004930">
    <property type="term" value="F:G protein-coupled receptor activity"/>
    <property type="evidence" value="ECO:0007669"/>
    <property type="project" value="TreeGrafter"/>
</dbReference>
<name>A0A4P9YYK4_9FUNG</name>
<feature type="transmembrane region" description="Helical" evidence="5">
    <location>
        <begin position="145"/>
        <end position="165"/>
    </location>
</feature>
<reference evidence="8" key="1">
    <citation type="journal article" date="2018" name="Nat. Microbiol.">
        <title>Leveraging single-cell genomics to expand the fungal tree of life.</title>
        <authorList>
            <person name="Ahrendt S.R."/>
            <person name="Quandt C.A."/>
            <person name="Ciobanu D."/>
            <person name="Clum A."/>
            <person name="Salamov A."/>
            <person name="Andreopoulos B."/>
            <person name="Cheng J.F."/>
            <person name="Woyke T."/>
            <person name="Pelin A."/>
            <person name="Henrissat B."/>
            <person name="Reynolds N.K."/>
            <person name="Benny G.L."/>
            <person name="Smith M.E."/>
            <person name="James T.Y."/>
            <person name="Grigoriev I.V."/>
        </authorList>
    </citation>
    <scope>NUCLEOTIDE SEQUENCE [LARGE SCALE GENOMIC DNA]</scope>
    <source>
        <strain evidence="8">Benny S71-1</strain>
    </source>
</reference>
<feature type="transmembrane region" description="Helical" evidence="5">
    <location>
        <begin position="44"/>
        <end position="65"/>
    </location>
</feature>
<dbReference type="PANTHER" id="PTHR23112:SF0">
    <property type="entry name" value="TRANSMEMBRANE PROTEIN 116"/>
    <property type="match status" value="1"/>
</dbReference>
<evidence type="ECO:0000313" key="8">
    <source>
        <dbReference type="Proteomes" id="UP000278143"/>
    </source>
</evidence>
<keyword evidence="8" id="KW-1185">Reference proteome</keyword>
<keyword evidence="3 5" id="KW-1133">Transmembrane helix</keyword>
<dbReference type="GO" id="GO:0005886">
    <property type="term" value="C:plasma membrane"/>
    <property type="evidence" value="ECO:0007669"/>
    <property type="project" value="TreeGrafter"/>
</dbReference>
<feature type="domain" description="G-protein coupled receptors family 2 profile 2" evidence="6">
    <location>
        <begin position="1"/>
        <end position="202"/>
    </location>
</feature>
<evidence type="ECO:0000256" key="5">
    <source>
        <dbReference type="SAM" id="Phobius"/>
    </source>
</evidence>
<organism evidence="7 8">
    <name type="scientific">Syncephalis pseudoplumigaleata</name>
    <dbReference type="NCBI Taxonomy" id="1712513"/>
    <lineage>
        <taxon>Eukaryota</taxon>
        <taxon>Fungi</taxon>
        <taxon>Fungi incertae sedis</taxon>
        <taxon>Zoopagomycota</taxon>
        <taxon>Zoopagomycotina</taxon>
        <taxon>Zoopagomycetes</taxon>
        <taxon>Zoopagales</taxon>
        <taxon>Piptocephalidaceae</taxon>
        <taxon>Syncephalis</taxon>
    </lineage>
</organism>
<dbReference type="Proteomes" id="UP000278143">
    <property type="component" value="Unassembled WGS sequence"/>
</dbReference>
<protein>
    <recommendedName>
        <fullName evidence="6">G-protein coupled receptors family 2 profile 2 domain-containing protein</fullName>
    </recommendedName>
</protein>
<evidence type="ECO:0000313" key="7">
    <source>
        <dbReference type="EMBL" id="RKP24652.1"/>
    </source>
</evidence>
<evidence type="ECO:0000256" key="1">
    <source>
        <dbReference type="ARBA" id="ARBA00004141"/>
    </source>
</evidence>
<feature type="transmembrane region" description="Helical" evidence="5">
    <location>
        <begin position="12"/>
        <end position="32"/>
    </location>
</feature>
<keyword evidence="4 5" id="KW-0472">Membrane</keyword>
<evidence type="ECO:0000256" key="2">
    <source>
        <dbReference type="ARBA" id="ARBA00022692"/>
    </source>
</evidence>
<evidence type="ECO:0000259" key="6">
    <source>
        <dbReference type="PROSITE" id="PS50261"/>
    </source>
</evidence>
<proteinExistence type="predicted"/>
<feature type="transmembrane region" description="Helical" evidence="5">
    <location>
        <begin position="177"/>
        <end position="201"/>
    </location>
</feature>
<keyword evidence="2 5" id="KW-0812">Transmembrane</keyword>
<accession>A0A4P9YYK4</accession>
<evidence type="ECO:0000256" key="3">
    <source>
        <dbReference type="ARBA" id="ARBA00022989"/>
    </source>
</evidence>
<gene>
    <name evidence="7" type="ORF">SYNPS1DRAFT_29590</name>
</gene>
<dbReference type="EMBL" id="KZ990106">
    <property type="protein sequence ID" value="RKP24652.1"/>
    <property type="molecule type" value="Genomic_DNA"/>
</dbReference>
<dbReference type="PANTHER" id="PTHR23112">
    <property type="entry name" value="G PROTEIN-COUPLED RECEPTOR 157-RELATED"/>
    <property type="match status" value="1"/>
</dbReference>
<dbReference type="OrthoDB" id="18453at2759"/>
<dbReference type="GO" id="GO:0007189">
    <property type="term" value="P:adenylate cyclase-activating G protein-coupled receptor signaling pathway"/>
    <property type="evidence" value="ECO:0007669"/>
    <property type="project" value="TreeGrafter"/>
</dbReference>
<dbReference type="PROSITE" id="PS50261">
    <property type="entry name" value="G_PROTEIN_RECEP_F2_4"/>
    <property type="match status" value="1"/>
</dbReference>